<keyword evidence="6" id="KW-0472">Membrane</keyword>
<dbReference type="Pfam" id="PF11821">
    <property type="entry name" value="ActD"/>
    <property type="match status" value="1"/>
</dbReference>
<dbReference type="AlphaFoldDB" id="A0A5C5ZRM1"/>
<dbReference type="PANTHER" id="PTHR40394">
    <property type="entry name" value="LIPOPROTEIN-RELATED"/>
    <property type="match status" value="1"/>
</dbReference>
<dbReference type="GO" id="GO:0046872">
    <property type="term" value="F:metal ion binding"/>
    <property type="evidence" value="ECO:0007669"/>
    <property type="project" value="UniProtKB-KW"/>
</dbReference>
<name>A0A5C5ZRM1_9BACT</name>
<dbReference type="Gene3D" id="1.10.760.10">
    <property type="entry name" value="Cytochrome c-like domain"/>
    <property type="match status" value="1"/>
</dbReference>
<dbReference type="RefSeq" id="WP_146400283.1">
    <property type="nucleotide sequence ID" value="NZ_SJPQ01000002.1"/>
</dbReference>
<sequence length="496" mass="53513">MSTTNHHDPSPEPRTLGLLAEYGSAAALIKAAEQATDAGYRKVEAFAPFAIIGIDEALKAKKSILPWIVLVIGMTGGTIGLCMQLYTNGIEGPWWLSGYDYTISGKPSFSIPAFMPVTFELIILSSAFAAFFGMLIINGLPKLSNPLFRSERFRDATTDGFFLMVEAEDPKYAQAETEAYLKSIGAVGVEAIEEEATGHGVPAPIFMVGAVAMSLALIPPLWLWATSSSTTTLPRVSFFHDMEAQAKYKPQQPASRSLFADGRAMRVAVPGTVARGALKSDLQYFYGVESMENYTANSPGRVRAQLASFAQPEADAPAGDSGSEPAEADPAEADQDTDADQDAANAAPGAGLPPEPPEPDWTNEIPFAQIKKHIGGKFDLNSFIDRGQQRFEIHCAACHGLAGSGDGLVSQRAMSLKQGTWLPPTDLHTQPVIEQPDGKIFHTIGNGIRKMPGYKEHITVEDRWAIVLYVRALQRAWEASADDLPPEELEALSNVN</sequence>
<dbReference type="InterPro" id="IPR036909">
    <property type="entry name" value="Cyt_c-like_dom_sf"/>
</dbReference>
<evidence type="ECO:0000256" key="3">
    <source>
        <dbReference type="ARBA" id="ARBA00023004"/>
    </source>
</evidence>
<evidence type="ECO:0000256" key="6">
    <source>
        <dbReference type="SAM" id="Phobius"/>
    </source>
</evidence>
<evidence type="ECO:0000256" key="2">
    <source>
        <dbReference type="ARBA" id="ARBA00022723"/>
    </source>
</evidence>
<accession>A0A5C5ZRM1</accession>
<keyword evidence="2 4" id="KW-0479">Metal-binding</keyword>
<feature type="compositionally biased region" description="Acidic residues" evidence="5">
    <location>
        <begin position="326"/>
        <end position="341"/>
    </location>
</feature>
<evidence type="ECO:0000313" key="8">
    <source>
        <dbReference type="EMBL" id="TWT88863.1"/>
    </source>
</evidence>
<dbReference type="InterPro" id="IPR009056">
    <property type="entry name" value="Cyt_c-like_dom"/>
</dbReference>
<dbReference type="GO" id="GO:0020037">
    <property type="term" value="F:heme binding"/>
    <property type="evidence" value="ECO:0007669"/>
    <property type="project" value="InterPro"/>
</dbReference>
<protein>
    <recommendedName>
        <fullName evidence="7">Cytochrome c domain-containing protein</fullName>
    </recommendedName>
</protein>
<reference evidence="8 9" key="1">
    <citation type="submission" date="2019-02" db="EMBL/GenBank/DDBJ databases">
        <title>Deep-cultivation of Planctomycetes and their phenomic and genomic characterization uncovers novel biology.</title>
        <authorList>
            <person name="Wiegand S."/>
            <person name="Jogler M."/>
            <person name="Boedeker C."/>
            <person name="Pinto D."/>
            <person name="Vollmers J."/>
            <person name="Rivas-Marin E."/>
            <person name="Kohn T."/>
            <person name="Peeters S.H."/>
            <person name="Heuer A."/>
            <person name="Rast P."/>
            <person name="Oberbeckmann S."/>
            <person name="Bunk B."/>
            <person name="Jeske O."/>
            <person name="Meyerdierks A."/>
            <person name="Storesund J.E."/>
            <person name="Kallscheuer N."/>
            <person name="Luecker S."/>
            <person name="Lage O.M."/>
            <person name="Pohl T."/>
            <person name="Merkel B.J."/>
            <person name="Hornburger P."/>
            <person name="Mueller R.-W."/>
            <person name="Bruemmer F."/>
            <person name="Labrenz M."/>
            <person name="Spormann A.M."/>
            <person name="Op Den Camp H."/>
            <person name="Overmann J."/>
            <person name="Amann R."/>
            <person name="Jetten M.S.M."/>
            <person name="Mascher T."/>
            <person name="Medema M.H."/>
            <person name="Devos D.P."/>
            <person name="Kaster A.-K."/>
            <person name="Ovreas L."/>
            <person name="Rohde M."/>
            <person name="Galperin M.Y."/>
            <person name="Jogler C."/>
        </authorList>
    </citation>
    <scope>NUCLEOTIDE SEQUENCE [LARGE SCALE GENOMIC DNA]</scope>
    <source>
        <strain evidence="8 9">Mal64</strain>
    </source>
</reference>
<dbReference type="SUPFAM" id="SSF46626">
    <property type="entry name" value="Cytochrome c"/>
    <property type="match status" value="1"/>
</dbReference>
<feature type="domain" description="Cytochrome c" evidence="7">
    <location>
        <begin position="382"/>
        <end position="474"/>
    </location>
</feature>
<evidence type="ECO:0000256" key="1">
    <source>
        <dbReference type="ARBA" id="ARBA00022617"/>
    </source>
</evidence>
<feature type="region of interest" description="Disordered" evidence="5">
    <location>
        <begin position="311"/>
        <end position="363"/>
    </location>
</feature>
<keyword evidence="1 4" id="KW-0349">Heme</keyword>
<keyword evidence="6" id="KW-0812">Transmembrane</keyword>
<keyword evidence="9" id="KW-1185">Reference proteome</keyword>
<dbReference type="InterPro" id="IPR021776">
    <property type="entry name" value="ActD"/>
</dbReference>
<gene>
    <name evidence="8" type="ORF">Mal64_23510</name>
</gene>
<feature type="transmembrane region" description="Helical" evidence="6">
    <location>
        <begin position="205"/>
        <end position="225"/>
    </location>
</feature>
<dbReference type="PROSITE" id="PS51007">
    <property type="entry name" value="CYTC"/>
    <property type="match status" value="1"/>
</dbReference>
<proteinExistence type="predicted"/>
<dbReference type="EMBL" id="SJPQ01000002">
    <property type="protein sequence ID" value="TWT88863.1"/>
    <property type="molecule type" value="Genomic_DNA"/>
</dbReference>
<feature type="transmembrane region" description="Helical" evidence="6">
    <location>
        <begin position="64"/>
        <end position="86"/>
    </location>
</feature>
<keyword evidence="6" id="KW-1133">Transmembrane helix</keyword>
<dbReference type="OrthoDB" id="9773456at2"/>
<evidence type="ECO:0000256" key="5">
    <source>
        <dbReference type="SAM" id="MobiDB-lite"/>
    </source>
</evidence>
<dbReference type="Proteomes" id="UP000315440">
    <property type="component" value="Unassembled WGS sequence"/>
</dbReference>
<evidence type="ECO:0000256" key="4">
    <source>
        <dbReference type="PROSITE-ProRule" id="PRU00433"/>
    </source>
</evidence>
<organism evidence="8 9">
    <name type="scientific">Pseudobythopirellula maris</name>
    <dbReference type="NCBI Taxonomy" id="2527991"/>
    <lineage>
        <taxon>Bacteria</taxon>
        <taxon>Pseudomonadati</taxon>
        <taxon>Planctomycetota</taxon>
        <taxon>Planctomycetia</taxon>
        <taxon>Pirellulales</taxon>
        <taxon>Lacipirellulaceae</taxon>
        <taxon>Pseudobythopirellula</taxon>
    </lineage>
</organism>
<keyword evidence="3 4" id="KW-0408">Iron</keyword>
<dbReference type="Pfam" id="PF13442">
    <property type="entry name" value="Cytochrome_CBB3"/>
    <property type="match status" value="1"/>
</dbReference>
<evidence type="ECO:0000313" key="9">
    <source>
        <dbReference type="Proteomes" id="UP000315440"/>
    </source>
</evidence>
<dbReference type="PANTHER" id="PTHR40394:SF2">
    <property type="entry name" value="QUINOL:CYTOCHROME C OXIDOREDUCTASE MEMBRANE PROTEIN"/>
    <property type="match status" value="1"/>
</dbReference>
<dbReference type="GO" id="GO:0009055">
    <property type="term" value="F:electron transfer activity"/>
    <property type="evidence" value="ECO:0007669"/>
    <property type="project" value="InterPro"/>
</dbReference>
<evidence type="ECO:0000259" key="7">
    <source>
        <dbReference type="PROSITE" id="PS51007"/>
    </source>
</evidence>
<feature type="transmembrane region" description="Helical" evidence="6">
    <location>
        <begin position="121"/>
        <end position="140"/>
    </location>
</feature>
<comment type="caution">
    <text evidence="8">The sequence shown here is derived from an EMBL/GenBank/DDBJ whole genome shotgun (WGS) entry which is preliminary data.</text>
</comment>